<evidence type="ECO:0000313" key="11">
    <source>
        <dbReference type="RefSeq" id="XP_033458337.1"/>
    </source>
</evidence>
<dbReference type="Pfam" id="PF14765">
    <property type="entry name" value="PS-DH"/>
    <property type="match status" value="1"/>
</dbReference>
<dbReference type="PROSITE" id="PS50075">
    <property type="entry name" value="CARRIER"/>
    <property type="match status" value="1"/>
</dbReference>
<dbReference type="InterPro" id="IPR020806">
    <property type="entry name" value="PKS_PP-bd"/>
</dbReference>
<dbReference type="Gene3D" id="1.10.1200.10">
    <property type="entry name" value="ACP-like"/>
    <property type="match status" value="1"/>
</dbReference>
<dbReference type="InterPro" id="IPR016039">
    <property type="entry name" value="Thiolase-like"/>
</dbReference>
<dbReference type="Gene3D" id="3.30.70.3290">
    <property type="match status" value="1"/>
</dbReference>
<evidence type="ECO:0000259" key="9">
    <source>
        <dbReference type="PROSITE" id="PS52019"/>
    </source>
</evidence>
<dbReference type="GO" id="GO:0031177">
    <property type="term" value="F:phosphopantetheine binding"/>
    <property type="evidence" value="ECO:0007669"/>
    <property type="project" value="InterPro"/>
</dbReference>
<keyword evidence="3" id="KW-0597">Phosphoprotein</keyword>
<dbReference type="InterPro" id="IPR049551">
    <property type="entry name" value="PKS_DH_C"/>
</dbReference>
<dbReference type="Pfam" id="PF00698">
    <property type="entry name" value="Acyl_transf_1"/>
    <property type="match status" value="1"/>
</dbReference>
<evidence type="ECO:0000256" key="5">
    <source>
        <dbReference type="ARBA" id="ARBA00023268"/>
    </source>
</evidence>
<dbReference type="PROSITE" id="PS52019">
    <property type="entry name" value="PKS_MFAS_DH"/>
    <property type="match status" value="1"/>
</dbReference>
<keyword evidence="5" id="KW-0511">Multifunctional enzyme</keyword>
<dbReference type="RefSeq" id="XP_033458337.1">
    <property type="nucleotide sequence ID" value="XM_033601644.1"/>
</dbReference>
<keyword evidence="2" id="KW-0596">Phosphopantetheine</keyword>
<evidence type="ECO:0000256" key="4">
    <source>
        <dbReference type="ARBA" id="ARBA00022679"/>
    </source>
</evidence>
<dbReference type="PROSITE" id="PS52004">
    <property type="entry name" value="KS3_2"/>
    <property type="match status" value="1"/>
</dbReference>
<feature type="active site" description="Proton acceptor; for dehydratase activity" evidence="6">
    <location>
        <position position="1364"/>
    </location>
</feature>
<evidence type="ECO:0000256" key="3">
    <source>
        <dbReference type="ARBA" id="ARBA00022553"/>
    </source>
</evidence>
<evidence type="ECO:0000256" key="2">
    <source>
        <dbReference type="ARBA" id="ARBA00022450"/>
    </source>
</evidence>
<dbReference type="FunFam" id="3.10.129.110:FF:000001">
    <property type="entry name" value="Sterigmatocystin biosynthesis polyketide synthase"/>
    <property type="match status" value="1"/>
</dbReference>
<dbReference type="GO" id="GO:0004315">
    <property type="term" value="F:3-oxoacyl-[acyl-carrier-protein] synthase activity"/>
    <property type="evidence" value="ECO:0007669"/>
    <property type="project" value="InterPro"/>
</dbReference>
<keyword evidence="10" id="KW-1185">Reference proteome</keyword>
<keyword evidence="4" id="KW-0808">Transferase</keyword>
<dbReference type="NCBIfam" id="TIGR04532">
    <property type="entry name" value="PT_fungal_PKS"/>
    <property type="match status" value="1"/>
</dbReference>
<accession>A0A6J3LZW2</accession>
<dbReference type="SUPFAM" id="SSF52151">
    <property type="entry name" value="FabD/lysophospholipase-like"/>
    <property type="match status" value="1"/>
</dbReference>
<organism evidence="11">
    <name type="scientific">Dissoconium aciculare CBS 342.82</name>
    <dbReference type="NCBI Taxonomy" id="1314786"/>
    <lineage>
        <taxon>Eukaryota</taxon>
        <taxon>Fungi</taxon>
        <taxon>Dikarya</taxon>
        <taxon>Ascomycota</taxon>
        <taxon>Pezizomycotina</taxon>
        <taxon>Dothideomycetes</taxon>
        <taxon>Dothideomycetidae</taxon>
        <taxon>Mycosphaerellales</taxon>
        <taxon>Dissoconiaceae</taxon>
        <taxon>Dissoconium</taxon>
    </lineage>
</organism>
<dbReference type="GO" id="GO:0004312">
    <property type="term" value="F:fatty acid synthase activity"/>
    <property type="evidence" value="ECO:0007669"/>
    <property type="project" value="TreeGrafter"/>
</dbReference>
<dbReference type="InterPro" id="IPR049900">
    <property type="entry name" value="PKS_mFAS_DH"/>
</dbReference>
<dbReference type="Gene3D" id="3.40.47.10">
    <property type="match status" value="1"/>
</dbReference>
<dbReference type="Pfam" id="PF00109">
    <property type="entry name" value="ketoacyl-synt"/>
    <property type="match status" value="1"/>
</dbReference>
<feature type="domain" description="Carrier" evidence="7">
    <location>
        <begin position="1759"/>
        <end position="1836"/>
    </location>
</feature>
<dbReference type="Pfam" id="PF02801">
    <property type="entry name" value="Ketoacyl-synt_C"/>
    <property type="match status" value="1"/>
</dbReference>
<dbReference type="SMART" id="SM00823">
    <property type="entry name" value="PKS_PP"/>
    <property type="match status" value="1"/>
</dbReference>
<dbReference type="FunFam" id="1.10.1200.10:FF:000011">
    <property type="entry name" value="Sterigmatocystin biosynthesis polyketide synthase"/>
    <property type="match status" value="1"/>
</dbReference>
<reference evidence="11" key="3">
    <citation type="submission" date="2025-08" db="UniProtKB">
        <authorList>
            <consortium name="RefSeq"/>
        </authorList>
    </citation>
    <scope>IDENTIFICATION</scope>
    <source>
        <strain evidence="11">CBS 342.82</strain>
    </source>
</reference>
<dbReference type="InterPro" id="IPR009081">
    <property type="entry name" value="PP-bd_ACP"/>
</dbReference>
<comment type="pathway">
    <text evidence="1">Secondary metabolite biosynthesis.</text>
</comment>
<dbReference type="InterPro" id="IPR014043">
    <property type="entry name" value="Acyl_transferase_dom"/>
</dbReference>
<protein>
    <submittedName>
        <fullName evidence="11">Polyketide synthase</fullName>
    </submittedName>
</protein>
<evidence type="ECO:0000259" key="7">
    <source>
        <dbReference type="PROSITE" id="PS50075"/>
    </source>
</evidence>
<feature type="active site" description="Proton donor; for dehydratase activity" evidence="6">
    <location>
        <position position="1553"/>
    </location>
</feature>
<sequence>MSNVKDTASGGPSAAVTAIDAGKLVFFGNEFPNDDLKDLFRRLYRQSKDRRFRQLSAFLEEVTSVLKKEVSLLPQPMREVVPHFDSVCHLIEHGDFRNTPLGAAMESVFLTTLQLGMFIGHYEAEGLAWEAVQSRIVLAGLSIGLFSAAAVALSSSLSDLVQNAAETLRVSWRLGVFVADFSRKLEAPQPDGSLQSWAHVVPGMTQDAVQQELNKFNKDTGSPELTKVFISAADKSSIGVTGPPSQLKAAFQHSGVLRYAKSFPLPVYDGVCHASHVYSDSDVDEIIEGSESALQSSTIPVRVALLSTCTGKPYPSATAAELYRDICKELITGTIYMDDMTDNIVLGLSNMRGMNKCYIQSFRTSLILRNVTNAIKSALTEAEVSNVDFLDWAFKEYGARRAATAADAKLAIVGMACRMPGGADDLDKFWELISSGRDTHTTIPESRFDLATHYDPTGKTENATQTPYGNFLQDPGHFDAAFFQMSPREAEQTCPMQRLALVTAYEALEMAGTVSGRTASSDPSRIGTYYGQASDDWRELNASQNIGTYAVPGGERAFANGRINYFMKFSGPSLNIDTACSSSAAAINAACSALWAGEVDTAIAGGLNVITDPDNYAGLCNAFFLSKTGQCKVWDKDADGYCRAEAIASVVIKRLEDAEADNDKILAVVLSAKTNHSADAISITHPHAGAQESNYRNTVYRAGINPLDVGYVEMHGTGTQAGDAAESQSVLSVFAPATHGRKADQPLLLGAVKSNVGHSEAAAGITSLIKALLVFQNGMVPRHIGIKTEVNPAIPKDLARRQVTLPLENAAWPRPAGKKRTALVNSFGAHGGNTTILLEDGPEVEKLLLTGDRTSHAFTISAKSKNSLVGNIQNLLSYLEKNPGVNLANISYTVCSRRLHHSLRLGTTVSNISQLKKFLETSAAKLEVKCIPMNAPSVVFTFTGQSGSLRGKRQELLDQSPYFRSQVSQLDRIVQRLGFPSIMPILEGTAEETADSPVLSQLSIVVLEIALAHYWFNLGIRPAAVVGHSLGEYSALAIAGCISFAEALNIVGRRAQLTEKLCKAGSHSMLSVRATPEAIQTAVEAEKDAGELVYKITCINSHADTVIGGDKDIIGKLRLILERLSFKCTLLELPYAFHTAQMDVILEDLGKIASGVHFKAPSVPVISPIMGSVIFDGKTANAEYLKRHTRETVNFAAAIDAAHDMGIVDEKTMWVDIGPHPVCTTFVRSLIPEARVAASCRRNEDNLTTIAKSLIILHLAGVPVKWNEFYKPDEASLSLLTLPKYSWNNTNYWIPYIGTWTLDKAKLKYGEPDKPAEKQNVAVSTFRTSLIHTVVEETVSAEGVYMRAISDMQQGEFFESIWGHQMNGCGVATSSIWSDMVLSAGEHLYKLLVPTAKDVHMRFQDFEVLHAQIASKTPGISQLLELEAQLDAASGTMTTRFFNVDSTTGKRHDEHFASGLVSFEDPNRWTAEWSRVEHLILGRIDALDQLAATGKASRLNKNMAYTLFKNVVDYADRYRGIDDVVINDHEAFANITLTNDRHGSHHTPPHWIDSVCHLAGLIMNGSDASNTRDYFYVTPGCESFRLHKPLEAGGKYRSYVRMFQLPSENFGGSIVYGGDVYIFQGDTVVGMVGQIRFRRVPRMLMDRFFIAPDANTSTSHAAPVAALKPASTVAVAAFKKDAPPVPIKKAQLSTPPASIPIIPQRIDITPSKQQAKPRFGPVEPLTPPSEETLEKVYPEPIAAAAPATPAPSVTEITIEAPAGVAGHCLQVIARETNLPMESLADEAAFADLGIDSLLSLVLAEKFRAEVGIEIKSSLFLECPTIGEMKAWLTQNC</sequence>
<dbReference type="Gene3D" id="3.10.129.110">
    <property type="entry name" value="Polyketide synthase dehydratase"/>
    <property type="match status" value="1"/>
</dbReference>
<dbReference type="InterPro" id="IPR042104">
    <property type="entry name" value="PKS_dehydratase_sf"/>
</dbReference>
<dbReference type="SUPFAM" id="SSF47336">
    <property type="entry name" value="ACP-like"/>
    <property type="match status" value="1"/>
</dbReference>
<dbReference type="GO" id="GO:0044550">
    <property type="term" value="P:secondary metabolite biosynthetic process"/>
    <property type="evidence" value="ECO:0007669"/>
    <property type="project" value="TreeGrafter"/>
</dbReference>
<reference evidence="11" key="2">
    <citation type="submission" date="2020-04" db="EMBL/GenBank/DDBJ databases">
        <authorList>
            <consortium name="NCBI Genome Project"/>
        </authorList>
    </citation>
    <scope>NUCLEOTIDE SEQUENCE</scope>
    <source>
        <strain evidence="11">CBS 342.82</strain>
    </source>
</reference>
<proteinExistence type="predicted"/>
<dbReference type="InterPro" id="IPR020841">
    <property type="entry name" value="PKS_Beta-ketoAc_synthase_dom"/>
</dbReference>
<dbReference type="InterPro" id="IPR014030">
    <property type="entry name" value="Ketoacyl_synth_N"/>
</dbReference>
<dbReference type="InterPro" id="IPR036736">
    <property type="entry name" value="ACP-like_sf"/>
</dbReference>
<dbReference type="InterPro" id="IPR016035">
    <property type="entry name" value="Acyl_Trfase/lysoPLipase"/>
</dbReference>
<dbReference type="GeneID" id="54359444"/>
<dbReference type="Pfam" id="PF22621">
    <property type="entry name" value="CurL-like_PKS_C"/>
    <property type="match status" value="1"/>
</dbReference>
<dbReference type="PANTHER" id="PTHR43775">
    <property type="entry name" value="FATTY ACID SYNTHASE"/>
    <property type="match status" value="1"/>
</dbReference>
<dbReference type="SUPFAM" id="SSF53901">
    <property type="entry name" value="Thiolase-like"/>
    <property type="match status" value="1"/>
</dbReference>
<dbReference type="Gene3D" id="3.40.366.10">
    <property type="entry name" value="Malonyl-Coenzyme A Acyl Carrier Protein, domain 2"/>
    <property type="match status" value="2"/>
</dbReference>
<dbReference type="CDD" id="cd00833">
    <property type="entry name" value="PKS"/>
    <property type="match status" value="1"/>
</dbReference>
<dbReference type="SMART" id="SM00825">
    <property type="entry name" value="PKS_KS"/>
    <property type="match status" value="1"/>
</dbReference>
<feature type="region of interest" description="N-terminal hotdog fold" evidence="6">
    <location>
        <begin position="1332"/>
        <end position="1468"/>
    </location>
</feature>
<dbReference type="Pfam" id="PF16073">
    <property type="entry name" value="SAT"/>
    <property type="match status" value="1"/>
</dbReference>
<dbReference type="InterPro" id="IPR014031">
    <property type="entry name" value="Ketoacyl_synth_C"/>
</dbReference>
<dbReference type="FunFam" id="3.40.366.10:FF:000017">
    <property type="entry name" value="Non-reducing polyketide synthase aptA"/>
    <property type="match status" value="1"/>
</dbReference>
<evidence type="ECO:0000313" key="10">
    <source>
        <dbReference type="Proteomes" id="UP000504637"/>
    </source>
</evidence>
<dbReference type="OrthoDB" id="329835at2759"/>
<dbReference type="InterPro" id="IPR030918">
    <property type="entry name" value="PT_fungal_PKS"/>
</dbReference>
<feature type="domain" description="Ketosynthase family 3 (KS3)" evidence="8">
    <location>
        <begin position="407"/>
        <end position="840"/>
    </location>
</feature>
<dbReference type="PROSITE" id="PS00606">
    <property type="entry name" value="KS3_1"/>
    <property type="match status" value="1"/>
</dbReference>
<name>A0A6J3LZW2_9PEZI</name>
<dbReference type="Pfam" id="PF00550">
    <property type="entry name" value="PP-binding"/>
    <property type="match status" value="1"/>
</dbReference>
<dbReference type="SMART" id="SM00827">
    <property type="entry name" value="PKS_AT"/>
    <property type="match status" value="1"/>
</dbReference>
<dbReference type="Proteomes" id="UP000504637">
    <property type="component" value="Unplaced"/>
</dbReference>
<dbReference type="InterPro" id="IPR032088">
    <property type="entry name" value="SAT"/>
</dbReference>
<dbReference type="InterPro" id="IPR018201">
    <property type="entry name" value="Ketoacyl_synth_AS"/>
</dbReference>
<evidence type="ECO:0000259" key="8">
    <source>
        <dbReference type="PROSITE" id="PS52004"/>
    </source>
</evidence>
<dbReference type="GO" id="GO:0006633">
    <property type="term" value="P:fatty acid biosynthetic process"/>
    <property type="evidence" value="ECO:0007669"/>
    <property type="project" value="InterPro"/>
</dbReference>
<reference evidence="11" key="1">
    <citation type="submission" date="2020-01" db="EMBL/GenBank/DDBJ databases">
        <authorList>
            <consortium name="DOE Joint Genome Institute"/>
            <person name="Haridas S."/>
            <person name="Albert R."/>
            <person name="Binder M."/>
            <person name="Bloem J."/>
            <person name="Labutti K."/>
            <person name="Salamov A."/>
            <person name="Andreopoulos B."/>
            <person name="Baker S.E."/>
            <person name="Barry K."/>
            <person name="Bills G."/>
            <person name="Bluhm B.H."/>
            <person name="Cannon C."/>
            <person name="Castanera R."/>
            <person name="Culley D.E."/>
            <person name="Daum C."/>
            <person name="Ezra D."/>
            <person name="Gonzalez J.B."/>
            <person name="Henrissat B."/>
            <person name="Kuo A."/>
            <person name="Liang C."/>
            <person name="Lipzen A."/>
            <person name="Lutzoni F."/>
            <person name="Magnuson J."/>
            <person name="Mondo S."/>
            <person name="Nolan M."/>
            <person name="Ohm R."/>
            <person name="Pangilinan J."/>
            <person name="Park H.-J."/>
            <person name="Ramirez L."/>
            <person name="Alfaro M."/>
            <person name="Sun H."/>
            <person name="Tritt A."/>
            <person name="Yoshinaga Y."/>
            <person name="Zwiers L.-H."/>
            <person name="Turgeon B.G."/>
            <person name="Goodwin S.B."/>
            <person name="Spatafora J.W."/>
            <person name="Crous P.W."/>
            <person name="Grigoriev I.V."/>
        </authorList>
    </citation>
    <scope>NUCLEOTIDE SEQUENCE</scope>
    <source>
        <strain evidence="11">CBS 342.82</strain>
    </source>
</reference>
<dbReference type="InterPro" id="IPR050091">
    <property type="entry name" value="PKS_NRPS_Biosynth_Enz"/>
</dbReference>
<dbReference type="InterPro" id="IPR001227">
    <property type="entry name" value="Ac_transferase_dom_sf"/>
</dbReference>
<gene>
    <name evidence="11" type="ORF">K489DRAFT_322757</name>
</gene>
<evidence type="ECO:0000256" key="1">
    <source>
        <dbReference type="ARBA" id="ARBA00005179"/>
    </source>
</evidence>
<feature type="region of interest" description="C-terminal hotdog fold" evidence="6">
    <location>
        <begin position="1495"/>
        <end position="1646"/>
    </location>
</feature>
<dbReference type="PANTHER" id="PTHR43775:SF24">
    <property type="entry name" value="NON-REDUCING POLYKETIDE SYNTHASE APTA-RELATED"/>
    <property type="match status" value="1"/>
</dbReference>
<evidence type="ECO:0000256" key="6">
    <source>
        <dbReference type="PROSITE-ProRule" id="PRU01363"/>
    </source>
</evidence>
<feature type="domain" description="PKS/mFAS DH" evidence="9">
    <location>
        <begin position="1332"/>
        <end position="1646"/>
    </location>
</feature>